<comment type="subunit">
    <text evidence="4">Component of the lipopolysaccharide transport and assembly complex.</text>
</comment>
<keyword evidence="8" id="KW-1185">Reference proteome</keyword>
<name>A0ABT3ZKX0_9BURK</name>
<protein>
    <recommendedName>
        <fullName evidence="4">Lipopolysaccharide export system protein LptA</fullName>
    </recommendedName>
</protein>
<comment type="caution">
    <text evidence="7">The sequence shown here is derived from an EMBL/GenBank/DDBJ whole genome shotgun (WGS) entry which is preliminary data.</text>
</comment>
<evidence type="ECO:0000256" key="1">
    <source>
        <dbReference type="ARBA" id="ARBA00022448"/>
    </source>
</evidence>
<proteinExistence type="inferred from homology"/>
<feature type="region of interest" description="Disordered" evidence="5">
    <location>
        <begin position="177"/>
        <end position="228"/>
    </location>
</feature>
<evidence type="ECO:0000256" key="2">
    <source>
        <dbReference type="ARBA" id="ARBA00022729"/>
    </source>
</evidence>
<dbReference type="InterPro" id="IPR005653">
    <property type="entry name" value="OstA-like_N"/>
</dbReference>
<comment type="subcellular location">
    <subcellularLocation>
        <location evidence="4">Periplasm</location>
    </subcellularLocation>
</comment>
<evidence type="ECO:0000313" key="7">
    <source>
        <dbReference type="EMBL" id="MCY0387188.1"/>
    </source>
</evidence>
<evidence type="ECO:0000313" key="8">
    <source>
        <dbReference type="Proteomes" id="UP001082899"/>
    </source>
</evidence>
<dbReference type="EMBL" id="JAPMXC010000001">
    <property type="protein sequence ID" value="MCY0387188.1"/>
    <property type="molecule type" value="Genomic_DNA"/>
</dbReference>
<dbReference type="PROSITE" id="PS51318">
    <property type="entry name" value="TAT"/>
    <property type="match status" value="1"/>
</dbReference>
<feature type="region of interest" description="Disordered" evidence="5">
    <location>
        <begin position="1"/>
        <end position="20"/>
    </location>
</feature>
<comment type="function">
    <text evidence="4">Involved in the assembly of lipopolysaccharide (LPS). Required for the translocation of LPS from the inner membrane to the outer membrane.</text>
</comment>
<dbReference type="HAMAP" id="MF_01914">
    <property type="entry name" value="LPS_assembly_LptA"/>
    <property type="match status" value="1"/>
</dbReference>
<organism evidence="7 8">
    <name type="scientific">Robbsia betulipollinis</name>
    <dbReference type="NCBI Taxonomy" id="2981849"/>
    <lineage>
        <taxon>Bacteria</taxon>
        <taxon>Pseudomonadati</taxon>
        <taxon>Pseudomonadota</taxon>
        <taxon>Betaproteobacteria</taxon>
        <taxon>Burkholderiales</taxon>
        <taxon>Burkholderiaceae</taxon>
        <taxon>Robbsia</taxon>
    </lineage>
</organism>
<feature type="compositionally biased region" description="Low complexity" evidence="5">
    <location>
        <begin position="177"/>
        <end position="189"/>
    </location>
</feature>
<dbReference type="InterPro" id="IPR006311">
    <property type="entry name" value="TAT_signal"/>
</dbReference>
<gene>
    <name evidence="4 7" type="primary">lptA</name>
    <name evidence="7" type="ORF">OVY01_08075</name>
</gene>
<feature type="domain" description="Organic solvent tolerance-like N-terminal" evidence="6">
    <location>
        <begin position="58"/>
        <end position="173"/>
    </location>
</feature>
<evidence type="ECO:0000256" key="5">
    <source>
        <dbReference type="SAM" id="MobiDB-lite"/>
    </source>
</evidence>
<dbReference type="Gene3D" id="2.60.450.10">
    <property type="entry name" value="Lipopolysaccharide (LPS) transport protein A like domain"/>
    <property type="match status" value="1"/>
</dbReference>
<dbReference type="InterPro" id="IPR014340">
    <property type="entry name" value="LptA"/>
</dbReference>
<dbReference type="NCBIfam" id="TIGR03002">
    <property type="entry name" value="outer_YhbN_LptA"/>
    <property type="match status" value="1"/>
</dbReference>
<keyword evidence="3 4" id="KW-0574">Periplasm</keyword>
<reference evidence="7" key="1">
    <citation type="submission" date="2022-11" db="EMBL/GenBank/DDBJ databases">
        <title>Robbsia betulipollinis sp. nov., isolated from pollen of birch (Betula pendula).</title>
        <authorList>
            <person name="Shi H."/>
            <person name="Ambika Manirajan B."/>
            <person name="Ratering S."/>
            <person name="Geissler-Plaum R."/>
            <person name="Schnell S."/>
        </authorList>
    </citation>
    <scope>NUCLEOTIDE SEQUENCE</scope>
    <source>
        <strain evidence="7">Bb-Pol-6</strain>
    </source>
</reference>
<dbReference type="Pfam" id="PF03968">
    <property type="entry name" value="LptD_N"/>
    <property type="match status" value="1"/>
</dbReference>
<evidence type="ECO:0000259" key="6">
    <source>
        <dbReference type="Pfam" id="PF03968"/>
    </source>
</evidence>
<evidence type="ECO:0000256" key="4">
    <source>
        <dbReference type="HAMAP-Rule" id="MF_01914"/>
    </source>
</evidence>
<comment type="similarity">
    <text evidence="4">Belongs to the LptA family.</text>
</comment>
<dbReference type="PANTHER" id="PTHR36504">
    <property type="entry name" value="LIPOPOLYSACCHARIDE EXPORT SYSTEM PROTEIN LPTA"/>
    <property type="match status" value="1"/>
</dbReference>
<accession>A0ABT3ZKX0</accession>
<dbReference type="RefSeq" id="WP_267846948.1">
    <property type="nucleotide sequence ID" value="NZ_JAPMXC010000001.1"/>
</dbReference>
<keyword evidence="2" id="KW-0732">Signal</keyword>
<keyword evidence="1 4" id="KW-0813">Transport</keyword>
<dbReference type="InterPro" id="IPR052037">
    <property type="entry name" value="LPS_export_LptA"/>
</dbReference>
<dbReference type="PANTHER" id="PTHR36504:SF1">
    <property type="entry name" value="LIPOPOLYSACCHARIDE EXPORT SYSTEM PROTEIN LPTA"/>
    <property type="match status" value="1"/>
</dbReference>
<sequence length="228" mass="24266">MTYSTTGHPGRPRACRRPSRRRQAAAGLALGLAACLAAFAPASRAEQADRSKPLIYSADHLSYDDLKQTTILTGNVELTKGTIIVRGDRAEVRQDPEGYSYATATRDKGLAYIREKRDGVDEYFEGNARRIDYDGKNDVSTLVGQAVARRLQGLTTTIDEVHGSTIRYDGQTGFYTATSGGTPGNTSSGRVRGMIAPTTAPTAPAASAGKTRATGSILAPAQTLEDPQ</sequence>
<feature type="compositionally biased region" description="Low complexity" evidence="5">
    <location>
        <begin position="196"/>
        <end position="206"/>
    </location>
</feature>
<dbReference type="Proteomes" id="UP001082899">
    <property type="component" value="Unassembled WGS sequence"/>
</dbReference>
<feature type="compositionally biased region" description="Basic residues" evidence="5">
    <location>
        <begin position="10"/>
        <end position="20"/>
    </location>
</feature>
<evidence type="ECO:0000256" key="3">
    <source>
        <dbReference type="ARBA" id="ARBA00022764"/>
    </source>
</evidence>